<dbReference type="STRING" id="366584.SAMN05216377_1211"/>
<dbReference type="Gene3D" id="1.20.90.10">
    <property type="entry name" value="Phospholipase A2 domain"/>
    <property type="match status" value="1"/>
</dbReference>
<organism evidence="2 3">
    <name type="scientific">Pseudonocardia oroxyli</name>
    <dbReference type="NCBI Taxonomy" id="366584"/>
    <lineage>
        <taxon>Bacteria</taxon>
        <taxon>Bacillati</taxon>
        <taxon>Actinomycetota</taxon>
        <taxon>Actinomycetes</taxon>
        <taxon>Pseudonocardiales</taxon>
        <taxon>Pseudonocardiaceae</taxon>
        <taxon>Pseudonocardia</taxon>
    </lineage>
</organism>
<keyword evidence="3" id="KW-1185">Reference proteome</keyword>
<dbReference type="EMBL" id="FNBE01000021">
    <property type="protein sequence ID" value="SDH30854.1"/>
    <property type="molecule type" value="Genomic_DNA"/>
</dbReference>
<feature type="non-terminal residue" evidence="2">
    <location>
        <position position="277"/>
    </location>
</feature>
<evidence type="ECO:0000313" key="3">
    <source>
        <dbReference type="Proteomes" id="UP000198967"/>
    </source>
</evidence>
<dbReference type="AlphaFoldDB" id="A0A1G8BCQ9"/>
<dbReference type="InterPro" id="IPR036444">
    <property type="entry name" value="PLipase_A2_dom_sf"/>
</dbReference>
<gene>
    <name evidence="2" type="ORF">SAMN05216377_1211</name>
</gene>
<dbReference type="GO" id="GO:0004623">
    <property type="term" value="F:phospholipase A2 activity"/>
    <property type="evidence" value="ECO:0007669"/>
    <property type="project" value="InterPro"/>
</dbReference>
<dbReference type="GO" id="GO:0050482">
    <property type="term" value="P:arachidonate secretion"/>
    <property type="evidence" value="ECO:0007669"/>
    <property type="project" value="InterPro"/>
</dbReference>
<evidence type="ECO:0000313" key="2">
    <source>
        <dbReference type="EMBL" id="SDH30854.1"/>
    </source>
</evidence>
<dbReference type="GO" id="GO:0006644">
    <property type="term" value="P:phospholipid metabolic process"/>
    <property type="evidence" value="ECO:0007669"/>
    <property type="project" value="InterPro"/>
</dbReference>
<name>A0A1G8BCQ9_PSEOR</name>
<proteinExistence type="predicted"/>
<sequence>MVASAFLTGSGSSSSPELVAYTRADRDEQTRYAYETINLDYKAFIARKRDFTNAGCRIEDYENNGFAYPGCRKPSPYNAFNWTDDGCSGREQFGIVGRVVSNVYRDLFNEPCQLHDFGYRNFGKGLTLGRMESVRETIDNRFHAEMYRLCSDRYGNILQRYACEANADNVWIAVRAKGGDWNTPAETPLAPLAPDQPVGGSTPPAGSSSSNAVTNNPSSLGNCTFTDAGNAARIDVPRGATFSDSRGIAYRADNNCGLAELPKPACSYSDAGNGKPI</sequence>
<feature type="compositionally biased region" description="Low complexity" evidence="1">
    <location>
        <begin position="185"/>
        <end position="210"/>
    </location>
</feature>
<dbReference type="Pfam" id="PF09056">
    <property type="entry name" value="Phospholip_A2_3"/>
    <property type="match status" value="1"/>
</dbReference>
<evidence type="ECO:0000256" key="1">
    <source>
        <dbReference type="SAM" id="MobiDB-lite"/>
    </source>
</evidence>
<dbReference type="SUPFAM" id="SSF48619">
    <property type="entry name" value="Phospholipase A2, PLA2"/>
    <property type="match status" value="1"/>
</dbReference>
<accession>A0A1G8BCQ9</accession>
<dbReference type="RefSeq" id="WP_218130013.1">
    <property type="nucleotide sequence ID" value="NZ_FNBE01000021.1"/>
</dbReference>
<dbReference type="Proteomes" id="UP000198967">
    <property type="component" value="Unassembled WGS sequence"/>
</dbReference>
<dbReference type="InterPro" id="IPR015141">
    <property type="entry name" value="PLipase_A2_prok/fun"/>
</dbReference>
<reference evidence="2 3" key="1">
    <citation type="submission" date="2016-10" db="EMBL/GenBank/DDBJ databases">
        <authorList>
            <person name="de Groot N.N."/>
        </authorList>
    </citation>
    <scope>NUCLEOTIDE SEQUENCE [LARGE SCALE GENOMIC DNA]</scope>
    <source>
        <strain evidence="2 3">CGMCC 4.3143</strain>
    </source>
</reference>
<protein>
    <submittedName>
        <fullName evidence="2">Phospholipase A2</fullName>
    </submittedName>
</protein>
<feature type="region of interest" description="Disordered" evidence="1">
    <location>
        <begin position="185"/>
        <end position="214"/>
    </location>
</feature>